<gene>
    <name evidence="1" type="ORF">N3K66_001823</name>
</gene>
<comment type="caution">
    <text evidence="1">The sequence shown here is derived from an EMBL/GenBank/DDBJ whole genome shotgun (WGS) entry which is preliminary data.</text>
</comment>
<proteinExistence type="predicted"/>
<organism evidence="1 2">
    <name type="scientific">Trichothecium roseum</name>
    <dbReference type="NCBI Taxonomy" id="47278"/>
    <lineage>
        <taxon>Eukaryota</taxon>
        <taxon>Fungi</taxon>
        <taxon>Dikarya</taxon>
        <taxon>Ascomycota</taxon>
        <taxon>Pezizomycotina</taxon>
        <taxon>Sordariomycetes</taxon>
        <taxon>Hypocreomycetidae</taxon>
        <taxon>Hypocreales</taxon>
        <taxon>Hypocreales incertae sedis</taxon>
        <taxon>Trichothecium</taxon>
    </lineage>
</organism>
<accession>A0ACC0V7M9</accession>
<dbReference type="EMBL" id="CM047941">
    <property type="protein sequence ID" value="KAI9902471.1"/>
    <property type="molecule type" value="Genomic_DNA"/>
</dbReference>
<dbReference type="Proteomes" id="UP001163324">
    <property type="component" value="Chromosome 2"/>
</dbReference>
<evidence type="ECO:0000313" key="1">
    <source>
        <dbReference type="EMBL" id="KAI9902471.1"/>
    </source>
</evidence>
<reference evidence="1" key="1">
    <citation type="submission" date="2022-10" db="EMBL/GenBank/DDBJ databases">
        <title>Complete Genome of Trichothecium roseum strain YXFP-22015, a Plant Pathogen Isolated from Citrus.</title>
        <authorList>
            <person name="Wang Y."/>
            <person name="Zhu L."/>
        </authorList>
    </citation>
    <scope>NUCLEOTIDE SEQUENCE</scope>
    <source>
        <strain evidence="1">YXFP-22015</strain>
    </source>
</reference>
<name>A0ACC0V7M9_9HYPO</name>
<sequence length="489" mass="54310">MSRSFHLSALALLGFTLVNVALNVVRSPLRGYPGPWYTCFTHYVLKLKTLTGQRMYYVNDLHKRYGPLVRIAPNQLASCSPDDFETIHRVGSGFNKTQWYEDWTRGKDGEGIGIGLFAMTDPRQAAARRRMFARALSVTSIRANCEDVVKEKVNTAVAKIKSDLVNGKESNVMKWWMLMASDVIGQLSFGESFEQLQVGRKSHFIEVLEAVALGVTLNYEFSGIMTLLKRVPMAALQHVVEAPKSLRKYGQRAVDNLRKHSGVKGNLFATMLAHSEAADDELTDEDVRIEASLFLIAGADSTAVTLTYLVWAVLKRPSLQARLEDEVAALGDDCELDDVVLEKLPLLNAVIEESLRLYGALCGNLSRLVPPGGATLSGFRVPAGTEVETQAFTMHRNPDVFPNPLEFDESRWMGKDASSRPSSYCPWGAGARICQGSHLAKMEMRLAAATLFRECRGLRIGDRMTDDMMDSLNYFLSMPKGHKLEVSMS</sequence>
<evidence type="ECO:0000313" key="2">
    <source>
        <dbReference type="Proteomes" id="UP001163324"/>
    </source>
</evidence>
<protein>
    <submittedName>
        <fullName evidence="1">Uncharacterized protein</fullName>
    </submittedName>
</protein>
<keyword evidence="2" id="KW-1185">Reference proteome</keyword>